<organism evidence="2 3">
    <name type="scientific">Xylella fastidiosa (strain 9a5c)</name>
    <dbReference type="NCBI Taxonomy" id="160492"/>
    <lineage>
        <taxon>Bacteria</taxon>
        <taxon>Pseudomonadati</taxon>
        <taxon>Pseudomonadota</taxon>
        <taxon>Gammaproteobacteria</taxon>
        <taxon>Lysobacterales</taxon>
        <taxon>Lysobacteraceae</taxon>
        <taxon>Xylella</taxon>
    </lineage>
</organism>
<dbReference type="PIR" id="G82557">
    <property type="entry name" value="G82557"/>
</dbReference>
<dbReference type="KEGG" id="xfa:XF_2427"/>
<dbReference type="eggNOG" id="ENOG5032549">
    <property type="taxonomic scope" value="Bacteria"/>
</dbReference>
<name>Q9PAR8_XYLFA</name>
<dbReference type="AlphaFoldDB" id="Q9PAR8"/>
<dbReference type="Proteomes" id="UP000000812">
    <property type="component" value="Chromosome"/>
</dbReference>
<proteinExistence type="predicted"/>
<protein>
    <recommendedName>
        <fullName evidence="1">AbiTii domain-containing protein</fullName>
    </recommendedName>
</protein>
<dbReference type="Pfam" id="PF18864">
    <property type="entry name" value="AbiTii"/>
    <property type="match status" value="1"/>
</dbReference>
<dbReference type="EMBL" id="AE003849">
    <property type="protein sequence ID" value="AAF85226.1"/>
    <property type="molecule type" value="Genomic_DNA"/>
</dbReference>
<feature type="domain" description="AbiTii" evidence="1">
    <location>
        <begin position="26"/>
        <end position="206"/>
    </location>
</feature>
<sequence length="316" mass="35212">MGEVTMAQCASSSLTVAMIMDESKVLVNELVDAAIDRTVSLAHLLRLALVVASRLELPELVAWINRELNGYSSDDVPDYRRVSLQWMVEDPDNGRVPFFPPPKIAKQVSQDPIKQSVHVLIQMTQDPPGTSFSYFHPELECRLPEVMRRSFGEDVRLVRVLSNLQAYGILEKVRDKVLQWALNLEAKGVLGKGRLFSPQEKQIVKNDTVNVGGVKNSTDQIGAMGSHEAHTHTHTVEDIDALLPLIGCLRKAIDEGTLLQDIHHTLQANLMTLQAQAISSRPEWPTIKMLLHRIKVMLDNSGVAATEVFPHLRAIL</sequence>
<reference evidence="2 3" key="1">
    <citation type="journal article" date="2000" name="Nature">
        <title>The genome sequence of the plant pathogen Xylella fastidiosa.</title>
        <authorList>
            <person name="Simpson A.J."/>
            <person name="Reinach F.C."/>
            <person name="Arruda P."/>
            <person name="Abreu F.A."/>
            <person name="Acencio M."/>
            <person name="Alvarenga R."/>
            <person name="Alves L.M."/>
            <person name="Araya J.E."/>
            <person name="Baia G.S."/>
            <person name="Baptista C.S."/>
            <person name="Barros M.H."/>
            <person name="Bonaccorsi E.D."/>
            <person name="Bordin S."/>
            <person name="Bove J.M."/>
            <person name="Briones M.R."/>
            <person name="Bueno M.R."/>
            <person name="Camargo A.A."/>
            <person name="Camargo L.E."/>
            <person name="Carraro D.M."/>
            <person name="Carrer H."/>
            <person name="Colauto N.B."/>
            <person name="Colombo C."/>
            <person name="Costa F.F."/>
            <person name="Costa M.C."/>
            <person name="Costa-Neto C.M."/>
            <person name="Coutinho L.L."/>
            <person name="Cristofani M."/>
            <person name="Dias-Neto E."/>
            <person name="Docena C."/>
            <person name="El-Dorry H."/>
            <person name="Facincani A.P."/>
            <person name="Ferreira A.J."/>
            <person name="Ferreira V.C."/>
            <person name="Ferro J.A."/>
            <person name="Fraga J.S."/>
            <person name="Franca S.C."/>
            <person name="Franco M.C."/>
            <person name="Frohme M."/>
            <person name="Furlan L.R."/>
            <person name="Garnier M."/>
            <person name="Goldman G.H."/>
            <person name="Goldman M.H."/>
            <person name="Gomes S.L."/>
            <person name="Gruber A."/>
            <person name="Ho P.L."/>
            <person name="Hoheisel J.D."/>
            <person name="Junqueira M.L."/>
            <person name="Kemper E.L."/>
            <person name="Kitajima J.P."/>
            <person name="Krieger J.E."/>
            <person name="Kuramae E.E."/>
            <person name="Laigret F."/>
            <person name="Lambais M.R."/>
            <person name="Leite L.C."/>
            <person name="Lemos E.G."/>
            <person name="Lemos M.V."/>
            <person name="Lopes S.A."/>
            <person name="Lopes C.R."/>
            <person name="Machado J.A."/>
            <person name="Machado M.A."/>
            <person name="Madeira A.M."/>
            <person name="Madeira H.M."/>
            <person name="Marino C.L."/>
            <person name="Marques M.V."/>
            <person name="Martins E.A."/>
            <person name="Martins E.M."/>
            <person name="Matsukuma A.Y."/>
            <person name="Menck C.F."/>
            <person name="Miracca E.C."/>
            <person name="Miyaki C.Y."/>
            <person name="Monteriro-Vitorello C.B."/>
            <person name="Moon D.H."/>
            <person name="Nagai M.A."/>
            <person name="Nascimento A.L."/>
            <person name="Netto L.E."/>
            <person name="Nhani A.Jr."/>
            <person name="Nobrega F.G."/>
            <person name="Nunes L.R."/>
            <person name="Oliveira M.A."/>
            <person name="de Oliveira M.C."/>
            <person name="de Oliveira R.C."/>
            <person name="Palmieri D.A."/>
            <person name="Paris A."/>
            <person name="Peixoto B.R."/>
            <person name="Pereira G.A."/>
            <person name="Pereira H.A.Jr."/>
            <person name="Pesquero J.B."/>
            <person name="Quaggio R.B."/>
            <person name="Roberto P.G."/>
            <person name="Rodrigues V."/>
            <person name="de M Rosa A.J."/>
            <person name="de Rosa V.E.Jr."/>
            <person name="de Sa R.G."/>
            <person name="Santelli R.V."/>
            <person name="Sawasaki H.E."/>
            <person name="da Silva A.C."/>
            <person name="da Silva A.M."/>
            <person name="da Silva F.R."/>
            <person name="da Silva W.A.Jr."/>
            <person name="da Silveira J.F."/>
            <person name="Silvestri M.L."/>
            <person name="Siqueira W.J."/>
            <person name="de Souza A.A."/>
            <person name="de Souza A.P."/>
            <person name="Terenzi M.F."/>
            <person name="Truffi D."/>
            <person name="Tsai S.M."/>
            <person name="Tsuhako M.H."/>
            <person name="Vallada H."/>
            <person name="Van Sluys M.A."/>
            <person name="Verjovski-Almeida S."/>
            <person name="Vettore A.L."/>
            <person name="Zago M.A."/>
            <person name="Zatz M."/>
            <person name="Meidanis J."/>
            <person name="Setubal J.C."/>
        </authorList>
    </citation>
    <scope>NUCLEOTIDE SEQUENCE [LARGE SCALE GENOMIC DNA]</scope>
    <source>
        <strain evidence="2 3">9a5c</strain>
    </source>
</reference>
<dbReference type="InterPro" id="IPR041304">
    <property type="entry name" value="AbiTii"/>
</dbReference>
<dbReference type="HOGENOM" id="CLU_070824_1_0_6"/>
<evidence type="ECO:0000313" key="2">
    <source>
        <dbReference type="EMBL" id="AAF85226.1"/>
    </source>
</evidence>
<evidence type="ECO:0000313" key="3">
    <source>
        <dbReference type="Proteomes" id="UP000000812"/>
    </source>
</evidence>
<gene>
    <name evidence="2" type="ordered locus">XF_2427</name>
</gene>
<accession>Q9PAR8</accession>
<evidence type="ECO:0000259" key="1">
    <source>
        <dbReference type="Pfam" id="PF18864"/>
    </source>
</evidence>